<feature type="region of interest" description="Disordered" evidence="3">
    <location>
        <begin position="1"/>
        <end position="21"/>
    </location>
</feature>
<dbReference type="STRING" id="3818.A0A445BXG1"/>
<dbReference type="EMBL" id="SDMP01000008">
    <property type="protein sequence ID" value="RYR43332.1"/>
    <property type="molecule type" value="Genomic_DNA"/>
</dbReference>
<proteinExistence type="inferred from homology"/>
<reference evidence="6 7" key="1">
    <citation type="submission" date="2019-01" db="EMBL/GenBank/DDBJ databases">
        <title>Sequencing of cultivated peanut Arachis hypogaea provides insights into genome evolution and oil improvement.</title>
        <authorList>
            <person name="Chen X."/>
        </authorList>
    </citation>
    <scope>NUCLEOTIDE SEQUENCE [LARGE SCALE GENOMIC DNA]</scope>
    <source>
        <strain evidence="7">cv. Fuhuasheng</strain>
        <tissue evidence="6">Leaves</tissue>
    </source>
</reference>
<dbReference type="PANTHER" id="PTHR31901">
    <property type="entry name" value="GH3 DOMAIN-CONTAINING PROTEIN"/>
    <property type="match status" value="1"/>
</dbReference>
<dbReference type="GO" id="GO:0005737">
    <property type="term" value="C:cytoplasm"/>
    <property type="evidence" value="ECO:0007669"/>
    <property type="project" value="TreeGrafter"/>
</dbReference>
<feature type="domain" description="GH3 C-terminal" evidence="5">
    <location>
        <begin position="480"/>
        <end position="597"/>
    </location>
</feature>
<protein>
    <recommendedName>
        <fullName evidence="8">Jasmonic acid-amido synthetase JAR1</fullName>
    </recommendedName>
</protein>
<dbReference type="GO" id="GO:0016881">
    <property type="term" value="F:acid-amino acid ligase activity"/>
    <property type="evidence" value="ECO:0007669"/>
    <property type="project" value="TreeGrafter"/>
</dbReference>
<keyword evidence="2" id="KW-0436">Ligase</keyword>
<dbReference type="Pfam" id="PF03321">
    <property type="entry name" value="GH3"/>
    <property type="match status" value="1"/>
</dbReference>
<gene>
    <name evidence="6" type="ORF">Ahy_A08g039753</name>
</gene>
<evidence type="ECO:0000259" key="5">
    <source>
        <dbReference type="Pfam" id="PF23572"/>
    </source>
</evidence>
<dbReference type="Pfam" id="PF23571">
    <property type="entry name" value="GH3_M"/>
    <property type="match status" value="1"/>
</dbReference>
<evidence type="ECO:0000256" key="1">
    <source>
        <dbReference type="ARBA" id="ARBA00008068"/>
    </source>
</evidence>
<keyword evidence="7" id="KW-1185">Reference proteome</keyword>
<dbReference type="Proteomes" id="UP000289738">
    <property type="component" value="Chromosome A08"/>
</dbReference>
<evidence type="ECO:0000313" key="7">
    <source>
        <dbReference type="Proteomes" id="UP000289738"/>
    </source>
</evidence>
<dbReference type="Pfam" id="PF23572">
    <property type="entry name" value="GH3_C"/>
    <property type="match status" value="1"/>
</dbReference>
<evidence type="ECO:0000259" key="4">
    <source>
        <dbReference type="Pfam" id="PF23571"/>
    </source>
</evidence>
<dbReference type="PANTHER" id="PTHR31901:SF48">
    <property type="entry name" value="INDOLE-3-ACETIC ACID-AMIDO SYNTHETASE GH3.10"/>
    <property type="match status" value="1"/>
</dbReference>
<name>A0A445BXG1_ARAHY</name>
<dbReference type="InterPro" id="IPR055378">
    <property type="entry name" value="GH3_C"/>
</dbReference>
<accession>A0A445BXG1</accession>
<evidence type="ECO:0000313" key="6">
    <source>
        <dbReference type="EMBL" id="RYR43332.1"/>
    </source>
</evidence>
<feature type="domain" description="GH3 middle" evidence="4">
    <location>
        <begin position="379"/>
        <end position="464"/>
    </location>
</feature>
<comment type="similarity">
    <text evidence="1">Belongs to the IAA-amido conjugating enzyme family.</text>
</comment>
<feature type="compositionally biased region" description="Polar residues" evidence="3">
    <location>
        <begin position="9"/>
        <end position="21"/>
    </location>
</feature>
<dbReference type="AlphaFoldDB" id="A0A445BXG1"/>
<evidence type="ECO:0000256" key="2">
    <source>
        <dbReference type="ARBA" id="ARBA00022598"/>
    </source>
</evidence>
<organism evidence="6 7">
    <name type="scientific">Arachis hypogaea</name>
    <name type="common">Peanut</name>
    <dbReference type="NCBI Taxonomy" id="3818"/>
    <lineage>
        <taxon>Eukaryota</taxon>
        <taxon>Viridiplantae</taxon>
        <taxon>Streptophyta</taxon>
        <taxon>Embryophyta</taxon>
        <taxon>Tracheophyta</taxon>
        <taxon>Spermatophyta</taxon>
        <taxon>Magnoliopsida</taxon>
        <taxon>eudicotyledons</taxon>
        <taxon>Gunneridae</taxon>
        <taxon>Pentapetalae</taxon>
        <taxon>rosids</taxon>
        <taxon>fabids</taxon>
        <taxon>Fabales</taxon>
        <taxon>Fabaceae</taxon>
        <taxon>Papilionoideae</taxon>
        <taxon>50 kb inversion clade</taxon>
        <taxon>dalbergioids sensu lato</taxon>
        <taxon>Dalbergieae</taxon>
        <taxon>Pterocarpus clade</taxon>
        <taxon>Arachis</taxon>
    </lineage>
</organism>
<dbReference type="InterPro" id="IPR004993">
    <property type="entry name" value="GH3"/>
</dbReference>
<sequence>MDKHEPETVRSTSSYVNNGNINDHEGDMIRWFEEVSAKAGAVQTEVLCRILKENFKVEYLKKWLLVGKEEINVAEMDACALESLFTSVVPLSSHEDFEPFIQRIADGDTASILTQQPITTLSLSSGTTEGRQKFVPFTRHSAQTTLETFTLSAAYRSRVYPIREGGKILEFIYSGNQFKTKGGLIAGTATTHYYASEEFRIKQERTKSFTCSPYEVISAGDYKQSTYCHLLLGLFFSHDVEFITSAFVYGIVQAFRSFEELWRDLCNDIRHGTLSSRIKVPKMREAVLEIITANQSLASRIEGICEEVEVMDWFGLIPKLWPNAKYVYSIMTGSMQPYLKRLRHYANGLPLVSGDYGSSESWIGVNVDPSSPPESVTFAVVPTFSYFEFIPLYRHKHSCGSSHDAAADDDFVEDKPIPLSKVKVGQEYEIALTTFTGLYRCRLGDVVEVGGFHNGTPKLNFICRRKLILTVNIDKNTEKDLQAVVEKASYILQSQTNNNAELVDFTSYADLTTQPGCYVIFWEIKGDAHDHVLQSCSTEMDAAFVDYGYVVSRKTSSIGPLELCILEKGTFKKILDCFVANGATLGQFKTPRCTNNPLLLNILHACTLKIFRSTAYA</sequence>
<evidence type="ECO:0008006" key="8">
    <source>
        <dbReference type="Google" id="ProtNLM"/>
    </source>
</evidence>
<dbReference type="InterPro" id="IPR055377">
    <property type="entry name" value="GH3_M"/>
</dbReference>
<comment type="caution">
    <text evidence="6">The sequence shown here is derived from an EMBL/GenBank/DDBJ whole genome shotgun (WGS) entry which is preliminary data.</text>
</comment>
<evidence type="ECO:0000256" key="3">
    <source>
        <dbReference type="SAM" id="MobiDB-lite"/>
    </source>
</evidence>